<evidence type="ECO:0000313" key="1">
    <source>
        <dbReference type="EMBL" id="PAV24979.1"/>
    </source>
</evidence>
<accession>A0A2A2HZW0</accession>
<organism evidence="1 2">
    <name type="scientific">Tamilnaduibacter salinus</name>
    <dbReference type="NCBI Taxonomy" id="1484056"/>
    <lineage>
        <taxon>Bacteria</taxon>
        <taxon>Pseudomonadati</taxon>
        <taxon>Pseudomonadota</taxon>
        <taxon>Gammaproteobacteria</taxon>
        <taxon>Pseudomonadales</taxon>
        <taxon>Marinobacteraceae</taxon>
        <taxon>Tamilnaduibacter</taxon>
    </lineage>
</organism>
<proteinExistence type="predicted"/>
<dbReference type="AlphaFoldDB" id="A0A2A2HZW0"/>
<dbReference type="Proteomes" id="UP000218332">
    <property type="component" value="Unassembled WGS sequence"/>
</dbReference>
<gene>
    <name evidence="1" type="ORF">CF392_13385</name>
</gene>
<comment type="caution">
    <text evidence="1">The sequence shown here is derived from an EMBL/GenBank/DDBJ whole genome shotgun (WGS) entry which is preliminary data.</text>
</comment>
<name>A0A2A2HZW0_9GAMM</name>
<reference evidence="1 2" key="1">
    <citation type="submission" date="2017-07" db="EMBL/GenBank/DDBJ databases">
        <title>Tamlnaduibacter salinus (Mi-7) genome sequencing.</title>
        <authorList>
            <person name="Verma A."/>
            <person name="Krishnamurthi S."/>
        </authorList>
    </citation>
    <scope>NUCLEOTIDE SEQUENCE [LARGE SCALE GENOMIC DNA]</scope>
    <source>
        <strain evidence="1 2">Mi-7</strain>
    </source>
</reference>
<keyword evidence="2" id="KW-1185">Reference proteome</keyword>
<evidence type="ECO:0000313" key="2">
    <source>
        <dbReference type="Proteomes" id="UP000218332"/>
    </source>
</evidence>
<dbReference type="RefSeq" id="WP_095611959.1">
    <property type="nucleotide sequence ID" value="NZ_NMPM01000086.1"/>
</dbReference>
<sequence length="100" mass="11268">MVDFELESGEQLHAEAPDTFWIPPLAARQSLSSGDIVKLVFRIEEDGEVNVERMWVVIQQATTEGYVGILDNDPYCTDQIQAGLELEFAPKHIIDIYADD</sequence>
<protein>
    <submittedName>
        <fullName evidence="1">DUF2314 domain-containing protein</fullName>
    </submittedName>
</protein>
<dbReference type="EMBL" id="NMPM01000086">
    <property type="protein sequence ID" value="PAV24979.1"/>
    <property type="molecule type" value="Genomic_DNA"/>
</dbReference>